<organism evidence="3 4">
    <name type="scientific">Tilletia horrida</name>
    <dbReference type="NCBI Taxonomy" id="155126"/>
    <lineage>
        <taxon>Eukaryota</taxon>
        <taxon>Fungi</taxon>
        <taxon>Dikarya</taxon>
        <taxon>Basidiomycota</taxon>
        <taxon>Ustilaginomycotina</taxon>
        <taxon>Exobasidiomycetes</taxon>
        <taxon>Tilletiales</taxon>
        <taxon>Tilletiaceae</taxon>
        <taxon>Tilletia</taxon>
    </lineage>
</organism>
<protein>
    <recommendedName>
        <fullName evidence="5">Hydrophobin</fullName>
    </recommendedName>
</protein>
<reference evidence="3" key="1">
    <citation type="journal article" date="2023" name="PhytoFront">
        <title>Draft Genome Resources of Seven Strains of Tilletia horrida, Causal Agent of Kernel Smut of Rice.</title>
        <authorList>
            <person name="Khanal S."/>
            <person name="Antony Babu S."/>
            <person name="Zhou X.G."/>
        </authorList>
    </citation>
    <scope>NUCLEOTIDE SEQUENCE</scope>
    <source>
        <strain evidence="3">TX3</strain>
    </source>
</reference>
<gene>
    <name evidence="3" type="ORF">OC842_002814</name>
</gene>
<keyword evidence="4" id="KW-1185">Reference proteome</keyword>
<evidence type="ECO:0000313" key="4">
    <source>
        <dbReference type="Proteomes" id="UP001176521"/>
    </source>
</evidence>
<name>A0AAN6GCK5_9BASI</name>
<feature type="region of interest" description="Disordered" evidence="1">
    <location>
        <begin position="140"/>
        <end position="171"/>
    </location>
</feature>
<dbReference type="EMBL" id="JAPDMQ010000127">
    <property type="protein sequence ID" value="KAK0533905.1"/>
    <property type="molecule type" value="Genomic_DNA"/>
</dbReference>
<evidence type="ECO:0008006" key="5">
    <source>
        <dbReference type="Google" id="ProtNLM"/>
    </source>
</evidence>
<feature type="compositionally biased region" description="Low complexity" evidence="1">
    <location>
        <begin position="147"/>
        <end position="171"/>
    </location>
</feature>
<evidence type="ECO:0000256" key="1">
    <source>
        <dbReference type="SAM" id="MobiDB-lite"/>
    </source>
</evidence>
<keyword evidence="2" id="KW-0732">Signal</keyword>
<accession>A0AAN6GCK5</accession>
<evidence type="ECO:0000256" key="2">
    <source>
        <dbReference type="SAM" id="SignalP"/>
    </source>
</evidence>
<dbReference type="Proteomes" id="UP001176521">
    <property type="component" value="Unassembled WGS sequence"/>
</dbReference>
<evidence type="ECO:0000313" key="3">
    <source>
        <dbReference type="EMBL" id="KAK0533905.1"/>
    </source>
</evidence>
<feature type="chain" id="PRO_5042813809" description="Hydrophobin" evidence="2">
    <location>
        <begin position="20"/>
        <end position="203"/>
    </location>
</feature>
<sequence>MKFAAPATIALIAVGSASAAVTPAPKNVCSILQKASLINLDLLGCSNVDISILGSSKITKKQACKSLQQGGLVNLDVLGCSNADLDILSDDGTTAVGKTTCSAGPTCSLLQKGLLDLNLLGCLNLSLDILKRDEEIVERGAAHHTSKTTTKTATPTKTTTTTKPTSTPTKKPCNNAAACSILQKGGLINLGLLGCANIKVDIL</sequence>
<proteinExistence type="predicted"/>
<feature type="signal peptide" evidence="2">
    <location>
        <begin position="1"/>
        <end position="19"/>
    </location>
</feature>
<comment type="caution">
    <text evidence="3">The sequence shown here is derived from an EMBL/GenBank/DDBJ whole genome shotgun (WGS) entry which is preliminary data.</text>
</comment>
<dbReference type="AlphaFoldDB" id="A0AAN6GCK5"/>